<accession>A0A7D4UJU7</accession>
<proteinExistence type="predicted"/>
<dbReference type="KEGG" id="mmab:HQ865_07605"/>
<organism evidence="1 2">
    <name type="scientific">Mucilaginibacter mali</name>
    <dbReference type="NCBI Taxonomy" id="2740462"/>
    <lineage>
        <taxon>Bacteria</taxon>
        <taxon>Pseudomonadati</taxon>
        <taxon>Bacteroidota</taxon>
        <taxon>Sphingobacteriia</taxon>
        <taxon>Sphingobacteriales</taxon>
        <taxon>Sphingobacteriaceae</taxon>
        <taxon>Mucilaginibacter</taxon>
    </lineage>
</organism>
<dbReference type="Proteomes" id="UP000505355">
    <property type="component" value="Chromosome"/>
</dbReference>
<evidence type="ECO:0000313" key="1">
    <source>
        <dbReference type="EMBL" id="QKJ29622.1"/>
    </source>
</evidence>
<protein>
    <submittedName>
        <fullName evidence="1">Uncharacterized protein</fullName>
    </submittedName>
</protein>
<keyword evidence="2" id="KW-1185">Reference proteome</keyword>
<gene>
    <name evidence="1" type="ORF">HQ865_07605</name>
</gene>
<evidence type="ECO:0000313" key="2">
    <source>
        <dbReference type="Proteomes" id="UP000505355"/>
    </source>
</evidence>
<dbReference type="RefSeq" id="WP_173414314.1">
    <property type="nucleotide sequence ID" value="NZ_CP054139.1"/>
</dbReference>
<name>A0A7D4UJU7_9SPHI</name>
<dbReference type="AlphaFoldDB" id="A0A7D4UJU7"/>
<sequence>MTTYYKEYVIEVVHDQRYTFGSADNINNYKFQYDASGTWYGSQHGIRINKDDTELSSAIVACTAGATTIHKHSFLIGDENIFICCANHVFALKIPELTLSWQLKADSATCFAIYPFKNDMLVHGELEISRIDFNGNIKWQFGARDIFATPDGESSFEIMDDRIYLKDFEHNIYILDENGIETNL</sequence>
<dbReference type="EMBL" id="CP054139">
    <property type="protein sequence ID" value="QKJ29622.1"/>
    <property type="molecule type" value="Genomic_DNA"/>
</dbReference>
<reference evidence="1 2" key="1">
    <citation type="submission" date="2020-05" db="EMBL/GenBank/DDBJ databases">
        <title>Mucilaginibacter mali sp. nov.</title>
        <authorList>
            <person name="Kim H.S."/>
            <person name="Lee K.C."/>
            <person name="Suh M.K."/>
            <person name="Kim J.-S."/>
            <person name="Han K.-I."/>
            <person name="Eom M.K."/>
            <person name="Shin Y.K."/>
            <person name="Lee J.-S."/>
        </authorList>
    </citation>
    <scope>NUCLEOTIDE SEQUENCE [LARGE SCALE GENOMIC DNA]</scope>
    <source>
        <strain evidence="1 2">G2-14</strain>
    </source>
</reference>